<dbReference type="PANTHER" id="PTHR11952:SF2">
    <property type="entry name" value="LD24639P"/>
    <property type="match status" value="1"/>
</dbReference>
<dbReference type="InterPro" id="IPR039741">
    <property type="entry name" value="UDP-sugar_pyrophosphorylase"/>
</dbReference>
<dbReference type="AlphaFoldDB" id="A0A8J2SP35"/>
<organism evidence="8 9">
    <name type="scientific">Pelagomonas calceolata</name>
    <dbReference type="NCBI Taxonomy" id="35677"/>
    <lineage>
        <taxon>Eukaryota</taxon>
        <taxon>Sar</taxon>
        <taxon>Stramenopiles</taxon>
        <taxon>Ochrophyta</taxon>
        <taxon>Pelagophyceae</taxon>
        <taxon>Pelagomonadales</taxon>
        <taxon>Pelagomonadaceae</taxon>
        <taxon>Pelagomonas</taxon>
    </lineage>
</organism>
<keyword evidence="7" id="KW-1133">Transmembrane helix</keyword>
<evidence type="ECO:0000256" key="2">
    <source>
        <dbReference type="ARBA" id="ARBA00010401"/>
    </source>
</evidence>
<dbReference type="InterPro" id="IPR002618">
    <property type="entry name" value="UDPGP_fam"/>
</dbReference>
<dbReference type="Pfam" id="PF01704">
    <property type="entry name" value="UDPGP"/>
    <property type="match status" value="1"/>
</dbReference>
<evidence type="ECO:0000256" key="4">
    <source>
        <dbReference type="ARBA" id="ARBA00022679"/>
    </source>
</evidence>
<dbReference type="InterPro" id="IPR029044">
    <property type="entry name" value="Nucleotide-diphossugar_trans"/>
</dbReference>
<dbReference type="Proteomes" id="UP000789595">
    <property type="component" value="Unassembled WGS sequence"/>
</dbReference>
<evidence type="ECO:0000256" key="6">
    <source>
        <dbReference type="ARBA" id="ARBA00048493"/>
    </source>
</evidence>
<dbReference type="PANTHER" id="PTHR11952">
    <property type="entry name" value="UDP- GLUCOSE PYROPHOSPHORYLASE"/>
    <property type="match status" value="1"/>
</dbReference>
<dbReference type="EC" id="2.7.7.23" evidence="3"/>
<keyword evidence="5" id="KW-0548">Nucleotidyltransferase</keyword>
<dbReference type="Gene3D" id="3.90.550.10">
    <property type="entry name" value="Spore Coat Polysaccharide Biosynthesis Protein SpsA, Chain A"/>
    <property type="match status" value="1"/>
</dbReference>
<evidence type="ECO:0000256" key="5">
    <source>
        <dbReference type="ARBA" id="ARBA00022695"/>
    </source>
</evidence>
<feature type="transmembrane region" description="Helical" evidence="7">
    <location>
        <begin position="486"/>
        <end position="504"/>
    </location>
</feature>
<gene>
    <name evidence="8" type="ORF">PECAL_3P10270</name>
</gene>
<dbReference type="OrthoDB" id="532420at2759"/>
<dbReference type="GO" id="GO:0003977">
    <property type="term" value="F:UDP-N-acetylglucosamine diphosphorylase activity"/>
    <property type="evidence" value="ECO:0007669"/>
    <property type="project" value="UniProtKB-EC"/>
</dbReference>
<reference evidence="8" key="1">
    <citation type="submission" date="2021-11" db="EMBL/GenBank/DDBJ databases">
        <authorList>
            <consortium name="Genoscope - CEA"/>
            <person name="William W."/>
        </authorList>
    </citation>
    <scope>NUCLEOTIDE SEQUENCE</scope>
</reference>
<evidence type="ECO:0000313" key="9">
    <source>
        <dbReference type="Proteomes" id="UP000789595"/>
    </source>
</evidence>
<keyword evidence="9" id="KW-1185">Reference proteome</keyword>
<protein>
    <recommendedName>
        <fullName evidence="3">UDP-N-acetylglucosamine diphosphorylase</fullName>
        <ecNumber evidence="3">2.7.7.23</ecNumber>
    </recommendedName>
</protein>
<dbReference type="GO" id="GO:0006048">
    <property type="term" value="P:UDP-N-acetylglucosamine biosynthetic process"/>
    <property type="evidence" value="ECO:0007669"/>
    <property type="project" value="TreeGrafter"/>
</dbReference>
<dbReference type="SUPFAM" id="SSF53448">
    <property type="entry name" value="Nucleotide-diphospho-sugar transferases"/>
    <property type="match status" value="1"/>
</dbReference>
<comment type="similarity">
    <text evidence="2">Belongs to the UDPGP type 1 family.</text>
</comment>
<dbReference type="EMBL" id="CAKKNE010000003">
    <property type="protein sequence ID" value="CAH0371102.1"/>
    <property type="molecule type" value="Genomic_DNA"/>
</dbReference>
<comment type="pathway">
    <text evidence="1">Nucleotide-sugar biosynthesis; UDP-N-acetyl-alpha-D-glucosamine biosynthesis; UDP-N-acetyl-alpha-D-glucosamine from N-acetyl-alpha-D-glucosamine 1-phosphate: step 1/1.</text>
</comment>
<sequence>MAGSSRLCIPEIRDALLNTRPRPMAQSIDALRQQWTAAGQGHCLQYVDELDAAAQKQLLDQISSIDPAKASAMYKRAKNPPPDKAGPPAPLDTNQIERLATAPRAKREGWRKAGLDACRRGEVAILLLAGGQGTRLGFDRPKGMFDVRLPSRKSLFRLQGERLLALERLAKAPPGSIPWYVMTSAATDAETRNYFRQQRFFGLKPTQVFFFEQGVAPAFLDDGSIALETKCRVAVPPNGNGGVYDALRDSGALQDMQARNIKHVYQYCVDNALVKVGDPEFIGFCGSEGADCASKVVPKGHAHEKVGVLAQCDGRVRVVEYSEISQQTAESVDARGRLLFGSSHICVNYFAIAFLAKCIELVDKLPLHVAHKKIPNVHDSAPSTPNGIKLELFIFDTFPFADKFRVLEGTRGDDFAPVKNATGKDSPESARELLLKRDRRWLAAAGASISPGPVEVASALSYDGEGLEAFAGATVAPGLISAAPAAFSPACLVAVVAVLGALVLTS</sequence>
<evidence type="ECO:0000256" key="1">
    <source>
        <dbReference type="ARBA" id="ARBA00005208"/>
    </source>
</evidence>
<evidence type="ECO:0000256" key="3">
    <source>
        <dbReference type="ARBA" id="ARBA00012457"/>
    </source>
</evidence>
<evidence type="ECO:0000313" key="8">
    <source>
        <dbReference type="EMBL" id="CAH0371102.1"/>
    </source>
</evidence>
<evidence type="ECO:0000256" key="7">
    <source>
        <dbReference type="SAM" id="Phobius"/>
    </source>
</evidence>
<dbReference type="CDD" id="cd04193">
    <property type="entry name" value="UDPGlcNAc_PPase"/>
    <property type="match status" value="1"/>
</dbReference>
<name>A0A8J2SP35_9STRA</name>
<proteinExistence type="inferred from homology"/>
<comment type="catalytic activity">
    <reaction evidence="6">
        <text>N-acetyl-alpha-D-glucosamine 1-phosphate + UTP + H(+) = UDP-N-acetyl-alpha-D-glucosamine + diphosphate</text>
        <dbReference type="Rhea" id="RHEA:13509"/>
        <dbReference type="ChEBI" id="CHEBI:15378"/>
        <dbReference type="ChEBI" id="CHEBI:33019"/>
        <dbReference type="ChEBI" id="CHEBI:46398"/>
        <dbReference type="ChEBI" id="CHEBI:57705"/>
        <dbReference type="ChEBI" id="CHEBI:57776"/>
        <dbReference type="EC" id="2.7.7.23"/>
    </reaction>
</comment>
<accession>A0A8J2SP35</accession>
<keyword evidence="7" id="KW-0472">Membrane</keyword>
<keyword evidence="4" id="KW-0808">Transferase</keyword>
<keyword evidence="7" id="KW-0812">Transmembrane</keyword>
<comment type="caution">
    <text evidence="8">The sequence shown here is derived from an EMBL/GenBank/DDBJ whole genome shotgun (WGS) entry which is preliminary data.</text>
</comment>